<dbReference type="InterPro" id="IPR048020">
    <property type="entry name" value="Transpos_IS3"/>
</dbReference>
<keyword evidence="4" id="KW-1185">Reference proteome</keyword>
<dbReference type="PANTHER" id="PTHR46889:SF4">
    <property type="entry name" value="TRANSPOSASE INSO FOR INSERTION SEQUENCE ELEMENT IS911B-RELATED"/>
    <property type="match status" value="1"/>
</dbReference>
<reference evidence="4" key="1">
    <citation type="journal article" date="2019" name="Int. J. Syst. Evol. Microbiol.">
        <title>The Global Catalogue of Microorganisms (GCM) 10K type strain sequencing project: providing services to taxonomists for standard genome sequencing and annotation.</title>
        <authorList>
            <consortium name="The Broad Institute Genomics Platform"/>
            <consortium name="The Broad Institute Genome Sequencing Center for Infectious Disease"/>
            <person name="Wu L."/>
            <person name="Ma J."/>
        </authorList>
    </citation>
    <scope>NUCLEOTIDE SEQUENCE [LARGE SCALE GENOMIC DNA]</scope>
    <source>
        <strain evidence="4">JCM 16548</strain>
    </source>
</reference>
<dbReference type="SUPFAM" id="SSF53098">
    <property type="entry name" value="Ribonuclease H-like"/>
    <property type="match status" value="1"/>
</dbReference>
<evidence type="ECO:0000313" key="3">
    <source>
        <dbReference type="EMBL" id="GAA3718969.1"/>
    </source>
</evidence>
<sequence length="301" mass="33055">MSRFQFVADNSATFEVKRLCALVEIERSSYYAWKAGAPARADRAAADAELAERIRVIHEADNAVGAPRVTAELNDGVPAGERVNHKRVARVMRAAGIAGYVKKRRVRTTIPEPSDQLVPDLLKRDFTADAPGRRYVGDITYLPLANGTNLYLATVIDCYSRRLAGWAVADHMRTSLVEDALTAAAATRGGSGGLAGAVFHSDHGSVYTSKDYAKLCARLGVTQSMGAVGTSADNALAESFNATLKREVLQDAACWPDELICRRQLFRWLTRYNTKRRHSWCRYQSPSTYEARWAATLPTAA</sequence>
<proteinExistence type="predicted"/>
<dbReference type="InterPro" id="IPR012337">
    <property type="entry name" value="RNaseH-like_sf"/>
</dbReference>
<protein>
    <submittedName>
        <fullName evidence="3">IS3 family transposase</fullName>
    </submittedName>
</protein>
<evidence type="ECO:0000259" key="2">
    <source>
        <dbReference type="PROSITE" id="PS50994"/>
    </source>
</evidence>
<dbReference type="InterPro" id="IPR001584">
    <property type="entry name" value="Integrase_cat-core"/>
</dbReference>
<comment type="caution">
    <text evidence="3">The sequence shown here is derived from an EMBL/GenBank/DDBJ whole genome shotgun (WGS) entry which is preliminary data.</text>
</comment>
<evidence type="ECO:0000313" key="4">
    <source>
        <dbReference type="Proteomes" id="UP001500051"/>
    </source>
</evidence>
<organism evidence="3 4">
    <name type="scientific">Microlunatus aurantiacus</name>
    <dbReference type="NCBI Taxonomy" id="446786"/>
    <lineage>
        <taxon>Bacteria</taxon>
        <taxon>Bacillati</taxon>
        <taxon>Actinomycetota</taxon>
        <taxon>Actinomycetes</taxon>
        <taxon>Propionibacteriales</taxon>
        <taxon>Propionibacteriaceae</taxon>
        <taxon>Microlunatus</taxon>
    </lineage>
</organism>
<dbReference type="InterPro" id="IPR025948">
    <property type="entry name" value="HTH-like_dom"/>
</dbReference>
<accession>A0ABP7EM87</accession>
<name>A0ABP7EM87_9ACTN</name>
<dbReference type="EMBL" id="BAAAYX010000027">
    <property type="protein sequence ID" value="GAA3718969.1"/>
    <property type="molecule type" value="Genomic_DNA"/>
</dbReference>
<dbReference type="Pfam" id="PF13276">
    <property type="entry name" value="HTH_21"/>
    <property type="match status" value="1"/>
</dbReference>
<dbReference type="PANTHER" id="PTHR46889">
    <property type="entry name" value="TRANSPOSASE INSF FOR INSERTION SEQUENCE IS3B-RELATED"/>
    <property type="match status" value="1"/>
</dbReference>
<dbReference type="Pfam" id="PF00665">
    <property type="entry name" value="rve"/>
    <property type="match status" value="1"/>
</dbReference>
<dbReference type="Proteomes" id="UP001500051">
    <property type="component" value="Unassembled WGS sequence"/>
</dbReference>
<dbReference type="PROSITE" id="PS50994">
    <property type="entry name" value="INTEGRASE"/>
    <property type="match status" value="1"/>
</dbReference>
<evidence type="ECO:0000256" key="1">
    <source>
        <dbReference type="ARBA" id="ARBA00002286"/>
    </source>
</evidence>
<comment type="function">
    <text evidence="1">Involved in the transposition of the insertion sequence.</text>
</comment>
<dbReference type="Gene3D" id="3.30.420.10">
    <property type="entry name" value="Ribonuclease H-like superfamily/Ribonuclease H"/>
    <property type="match status" value="1"/>
</dbReference>
<dbReference type="NCBIfam" id="NF033516">
    <property type="entry name" value="transpos_IS3"/>
    <property type="match status" value="1"/>
</dbReference>
<feature type="domain" description="Integrase catalytic" evidence="2">
    <location>
        <begin position="127"/>
        <end position="294"/>
    </location>
</feature>
<gene>
    <name evidence="3" type="ORF">GCM10022204_43890</name>
</gene>
<dbReference type="InterPro" id="IPR036397">
    <property type="entry name" value="RNaseH_sf"/>
</dbReference>
<dbReference type="InterPro" id="IPR050900">
    <property type="entry name" value="Transposase_IS3/IS150/IS904"/>
</dbReference>